<dbReference type="EMBL" id="FOUZ01000003">
    <property type="protein sequence ID" value="SFM83434.1"/>
    <property type="molecule type" value="Genomic_DNA"/>
</dbReference>
<evidence type="ECO:0000256" key="2">
    <source>
        <dbReference type="SAM" id="SignalP"/>
    </source>
</evidence>
<dbReference type="NCBIfam" id="TIGR04183">
    <property type="entry name" value="Por_Secre_tail"/>
    <property type="match status" value="1"/>
</dbReference>
<feature type="domain" description="Secretion system C-terminal sorting" evidence="3">
    <location>
        <begin position="415"/>
        <end position="477"/>
    </location>
</feature>
<feature type="chain" id="PRO_5011727961" evidence="2">
    <location>
        <begin position="19"/>
        <end position="479"/>
    </location>
</feature>
<dbReference type="STRING" id="684065.SAMN05421738_10351"/>
<gene>
    <name evidence="4" type="ORF">SAMN05421738_10351</name>
</gene>
<dbReference type="Proteomes" id="UP000199149">
    <property type="component" value="Unassembled WGS sequence"/>
</dbReference>
<dbReference type="SMART" id="SM00710">
    <property type="entry name" value="PbH1"/>
    <property type="match status" value="4"/>
</dbReference>
<keyword evidence="5" id="KW-1185">Reference proteome</keyword>
<evidence type="ECO:0000256" key="1">
    <source>
        <dbReference type="ARBA" id="ARBA00022729"/>
    </source>
</evidence>
<feature type="signal peptide" evidence="2">
    <location>
        <begin position="1"/>
        <end position="18"/>
    </location>
</feature>
<reference evidence="5" key="1">
    <citation type="submission" date="2016-10" db="EMBL/GenBank/DDBJ databases">
        <authorList>
            <person name="Varghese N."/>
            <person name="Submissions S."/>
        </authorList>
    </citation>
    <scope>NUCLEOTIDE SEQUENCE [LARGE SCALE GENOMIC DNA]</scope>
    <source>
        <strain evidence="5">XJ109</strain>
    </source>
</reference>
<dbReference type="InterPro" id="IPR006626">
    <property type="entry name" value="PbH1"/>
</dbReference>
<protein>
    <submittedName>
        <fullName evidence="4">Por secretion system C-terminal sorting domain-containing protein</fullName>
    </submittedName>
</protein>
<sequence length="479" mass="51446">MKKIFTISLAILGQLIFAQYTTPNTGTTYRIADLDVLTADISYDAATNTYTLTQDLTIAETDTFLSDSDYTLAIADGKLITIAGQITVNAPNQVLFTSTNPGTIYFKGVRLEESAVAKFSKFKMTYGGGLRALNSDFTMDKSEVSYQNSGAATGGAINFSRGNPIITNSIFKHNITPVVGSGANQAVALIFENNYLEDNNKENSNRPQINMGPSGENQTTVIKNNTIIGNRANTRVGGISVSSLLSVISFAQIENNTIKDNRYGITITGVTAGGNIIGNIIENNNTENLPNIGGSGISISQTATAPKTSVVIKGNTIKGNLWGITIIGNGTNIDMTNGNNVFENNGNTGVDYALYNNSANNIPAKGNCWDPILTAERVESVIFHKPDNAALGLVDYSNYGCLLSTNEVKLDKLKLYPNPNNGTFTIDTKEKSTYQIYDVNGRLVKQGDLKIGQNNVQTTLQKGVYILKTAQSSSKIVVK</sequence>
<accession>A0A1I4U341</accession>
<name>A0A1I4U341_9FLAO</name>
<dbReference type="Pfam" id="PF18962">
    <property type="entry name" value="Por_Secre_tail"/>
    <property type="match status" value="1"/>
</dbReference>
<evidence type="ECO:0000259" key="3">
    <source>
        <dbReference type="Pfam" id="PF18962"/>
    </source>
</evidence>
<keyword evidence="1 2" id="KW-0732">Signal</keyword>
<dbReference type="RefSeq" id="WP_092906578.1">
    <property type="nucleotide sequence ID" value="NZ_FOUZ01000003.1"/>
</dbReference>
<evidence type="ECO:0000313" key="5">
    <source>
        <dbReference type="Proteomes" id="UP000199149"/>
    </source>
</evidence>
<dbReference type="InterPro" id="IPR012334">
    <property type="entry name" value="Pectin_lyas_fold"/>
</dbReference>
<dbReference type="SUPFAM" id="SSF51126">
    <property type="entry name" value="Pectin lyase-like"/>
    <property type="match status" value="1"/>
</dbReference>
<proteinExistence type="predicted"/>
<dbReference type="AlphaFoldDB" id="A0A1I4U341"/>
<dbReference type="OrthoDB" id="1230183at2"/>
<dbReference type="InterPro" id="IPR026444">
    <property type="entry name" value="Secre_tail"/>
</dbReference>
<evidence type="ECO:0000313" key="4">
    <source>
        <dbReference type="EMBL" id="SFM83434.1"/>
    </source>
</evidence>
<organism evidence="4 5">
    <name type="scientific">Algoriella xinjiangensis</name>
    <dbReference type="NCBI Taxonomy" id="684065"/>
    <lineage>
        <taxon>Bacteria</taxon>
        <taxon>Pseudomonadati</taxon>
        <taxon>Bacteroidota</taxon>
        <taxon>Flavobacteriia</taxon>
        <taxon>Flavobacteriales</taxon>
        <taxon>Weeksellaceae</taxon>
        <taxon>Algoriella</taxon>
    </lineage>
</organism>
<dbReference type="Gene3D" id="2.160.20.10">
    <property type="entry name" value="Single-stranded right-handed beta-helix, Pectin lyase-like"/>
    <property type="match status" value="1"/>
</dbReference>
<dbReference type="InterPro" id="IPR011050">
    <property type="entry name" value="Pectin_lyase_fold/virulence"/>
</dbReference>